<comment type="caution">
    <text evidence="2">The sequence shown here is derived from an EMBL/GenBank/DDBJ whole genome shotgun (WGS) entry which is preliminary data.</text>
</comment>
<dbReference type="OrthoDB" id="8443714at2"/>
<dbReference type="RefSeq" id="WP_148756756.1">
    <property type="nucleotide sequence ID" value="NZ_VSSR01000175.1"/>
</dbReference>
<sequence length="264" mass="30039">MESLLRDLVTPACAAQIPAKPQWKGWGMINEEDFDVASEPSVEMAFIRLERKFRATYEANLQNSDGNGPYYHYTTEYMNHVAAAADALGITLFDFGYAAPKQNTIFDDYQAFREVIDRYIVRHTITHIRSGLKNSVVLSTVEKEKLRHYVAQIKEVIDKADLVPGKKERLYDLINAFLAELDRDRTGLQRFGDLMIGLAHIGGEMAKEMEPAWKWAKLIGQVLGARQEAEQTRLPPPPKKIEPPKQRKIEPPKKPATIDDDIPF</sequence>
<evidence type="ECO:0000313" key="2">
    <source>
        <dbReference type="EMBL" id="TYL69665.1"/>
    </source>
</evidence>
<protein>
    <submittedName>
        <fullName evidence="2">Uncharacterized protein</fullName>
    </submittedName>
</protein>
<dbReference type="EMBL" id="VSSR01000175">
    <property type="protein sequence ID" value="TYL69665.1"/>
    <property type="molecule type" value="Genomic_DNA"/>
</dbReference>
<gene>
    <name evidence="2" type="ORF">FXB38_42410</name>
</gene>
<evidence type="ECO:0000256" key="1">
    <source>
        <dbReference type="SAM" id="MobiDB-lite"/>
    </source>
</evidence>
<name>A0A5S4VVB2_9BRAD</name>
<proteinExistence type="predicted"/>
<dbReference type="Proteomes" id="UP000324853">
    <property type="component" value="Unassembled WGS sequence"/>
</dbReference>
<dbReference type="AlphaFoldDB" id="A0A5S4VVB2"/>
<evidence type="ECO:0000313" key="3">
    <source>
        <dbReference type="Proteomes" id="UP000324853"/>
    </source>
</evidence>
<reference evidence="2 3" key="1">
    <citation type="submission" date="2019-08" db="EMBL/GenBank/DDBJ databases">
        <title>Bradyrhizobium hipponensis sp. nov., a rhizobium isolated from a Lupinus angustifolius root nodule in Tunisia.</title>
        <authorList>
            <person name="Off K."/>
            <person name="Rejili M."/>
            <person name="Mars M."/>
            <person name="Brachmann A."/>
            <person name="Marin M."/>
        </authorList>
    </citation>
    <scope>NUCLEOTIDE SEQUENCE [LARGE SCALE GENOMIC DNA]</scope>
    <source>
        <strain evidence="2 3">CTAW11</strain>
    </source>
</reference>
<feature type="compositionally biased region" description="Basic and acidic residues" evidence="1">
    <location>
        <begin position="239"/>
        <end position="257"/>
    </location>
</feature>
<feature type="region of interest" description="Disordered" evidence="1">
    <location>
        <begin position="226"/>
        <end position="264"/>
    </location>
</feature>
<accession>A0A5S4VVB2</accession>
<keyword evidence="3" id="KW-1185">Reference proteome</keyword>
<organism evidence="2 3">
    <name type="scientific">Bradyrhizobium cytisi</name>
    <dbReference type="NCBI Taxonomy" id="515489"/>
    <lineage>
        <taxon>Bacteria</taxon>
        <taxon>Pseudomonadati</taxon>
        <taxon>Pseudomonadota</taxon>
        <taxon>Alphaproteobacteria</taxon>
        <taxon>Hyphomicrobiales</taxon>
        <taxon>Nitrobacteraceae</taxon>
        <taxon>Bradyrhizobium</taxon>
    </lineage>
</organism>